<reference evidence="1" key="1">
    <citation type="submission" date="2022-08" db="EMBL/GenBank/DDBJ databases">
        <title>A Global Phylogenomic Analysis of the Shiitake Genus Lentinula.</title>
        <authorList>
            <consortium name="DOE Joint Genome Institute"/>
            <person name="Sierra-Patev S."/>
            <person name="Min B."/>
            <person name="Naranjo-Ortiz M."/>
            <person name="Looney B."/>
            <person name="Konkel Z."/>
            <person name="Slot J.C."/>
            <person name="Sakamoto Y."/>
            <person name="Steenwyk J.L."/>
            <person name="Rokas A."/>
            <person name="Carro J."/>
            <person name="Camarero S."/>
            <person name="Ferreira P."/>
            <person name="Molpeceres G."/>
            <person name="Ruiz-Duenas F.J."/>
            <person name="Serrano A."/>
            <person name="Henrissat B."/>
            <person name="Drula E."/>
            <person name="Hughes K.W."/>
            <person name="Mata J.L."/>
            <person name="Ishikawa N.K."/>
            <person name="Vargas-Isla R."/>
            <person name="Ushijima S."/>
            <person name="Smith C.A."/>
            <person name="Ahrendt S."/>
            <person name="Andreopoulos W."/>
            <person name="He G."/>
            <person name="Labutti K."/>
            <person name="Lipzen A."/>
            <person name="Ng V."/>
            <person name="Riley R."/>
            <person name="Sandor L."/>
            <person name="Barry K."/>
            <person name="Martinez A.T."/>
            <person name="Xiao Y."/>
            <person name="Gibbons J.G."/>
            <person name="Terashima K."/>
            <person name="Grigoriev I.V."/>
            <person name="Hibbett D.S."/>
        </authorList>
    </citation>
    <scope>NUCLEOTIDE SEQUENCE</scope>
    <source>
        <strain evidence="1">RHP3577 ss4</strain>
    </source>
</reference>
<gene>
    <name evidence="1" type="ORF">C8R41DRAFT_833041</name>
</gene>
<evidence type="ECO:0000313" key="2">
    <source>
        <dbReference type="Proteomes" id="UP001150217"/>
    </source>
</evidence>
<evidence type="ECO:0000313" key="1">
    <source>
        <dbReference type="EMBL" id="KAJ4491757.1"/>
    </source>
</evidence>
<dbReference type="Proteomes" id="UP001150217">
    <property type="component" value="Unassembled WGS sequence"/>
</dbReference>
<name>A0ABQ8VES0_9AGAR</name>
<sequence length="84" mass="9690">MMAKPPKNLLDVFLVFFWRIRVDQNIVQVDDDTNIEHVREDVINKPLESRRRGVCKAERHNLPFVRAIAGPKGGLPFITFSDSD</sequence>
<accession>A0ABQ8VES0</accession>
<protein>
    <submittedName>
        <fullName evidence="1">Uncharacterized protein</fullName>
    </submittedName>
</protein>
<organism evidence="1 2">
    <name type="scientific">Lentinula lateritia</name>
    <dbReference type="NCBI Taxonomy" id="40482"/>
    <lineage>
        <taxon>Eukaryota</taxon>
        <taxon>Fungi</taxon>
        <taxon>Dikarya</taxon>
        <taxon>Basidiomycota</taxon>
        <taxon>Agaricomycotina</taxon>
        <taxon>Agaricomycetes</taxon>
        <taxon>Agaricomycetidae</taxon>
        <taxon>Agaricales</taxon>
        <taxon>Marasmiineae</taxon>
        <taxon>Omphalotaceae</taxon>
        <taxon>Lentinula</taxon>
    </lineage>
</organism>
<proteinExistence type="predicted"/>
<dbReference type="EMBL" id="JANVFT010000040">
    <property type="protein sequence ID" value="KAJ4491757.1"/>
    <property type="molecule type" value="Genomic_DNA"/>
</dbReference>
<comment type="caution">
    <text evidence="1">The sequence shown here is derived from an EMBL/GenBank/DDBJ whole genome shotgun (WGS) entry which is preliminary data.</text>
</comment>
<keyword evidence="2" id="KW-1185">Reference proteome</keyword>